<reference evidence="2 3" key="1">
    <citation type="submission" date="2017-04" db="EMBL/GenBank/DDBJ databases">
        <authorList>
            <person name="Afonso C.L."/>
            <person name="Miller P.J."/>
            <person name="Scott M.A."/>
            <person name="Spackman E."/>
            <person name="Goraichik I."/>
            <person name="Dimitrov K.M."/>
            <person name="Suarez D.L."/>
            <person name="Swayne D.E."/>
        </authorList>
    </citation>
    <scope>NUCLEOTIDE SEQUENCE [LARGE SCALE GENOMIC DNA]</scope>
    <source>
        <strain evidence="2 3">DSM 12555</strain>
    </source>
</reference>
<evidence type="ECO:0008006" key="4">
    <source>
        <dbReference type="Google" id="ProtNLM"/>
    </source>
</evidence>
<name>A0A1W1XJK0_9CLOT</name>
<feature type="transmembrane region" description="Helical" evidence="1">
    <location>
        <begin position="199"/>
        <end position="226"/>
    </location>
</feature>
<sequence>MKNKSIKYLGYVVTIIAFIFIGKSFASMNLDIRYIKNPVQAVVIIICLSIGYVAIVFISSYAWKTTLQFINKGKISLKEITGVYVKSNIGKYLPGNVMHFAGRNILAGKLGFKQLDITFCTIIEIIMLIFTDFILSFIFAMKNFKTVLMFLYSKINSSIVYGVATALIVFIILVSWILIKKSRFIENYRHLFTKDFLKLLLKLFCIYSVTLIISGIFLVMILKLIFGYNITVHMFMITISAYTISWVSGYIVPGAPGGIGVRESVLLLMLEPLYTKDIALLASILLRITSILGDLIAFLLEPLIIKIL</sequence>
<feature type="transmembrane region" description="Helical" evidence="1">
    <location>
        <begin position="232"/>
        <end position="252"/>
    </location>
</feature>
<dbReference type="RefSeq" id="WP_084115837.1">
    <property type="nucleotide sequence ID" value="NZ_FWXH01000006.1"/>
</dbReference>
<protein>
    <recommendedName>
        <fullName evidence="4">Phosphatidylglycerol lysyltransferase</fullName>
    </recommendedName>
</protein>
<feature type="transmembrane region" description="Helical" evidence="1">
    <location>
        <begin position="9"/>
        <end position="26"/>
    </location>
</feature>
<proteinExistence type="predicted"/>
<dbReference type="OrthoDB" id="2542372at2"/>
<feature type="transmembrane region" description="Helical" evidence="1">
    <location>
        <begin position="278"/>
        <end position="300"/>
    </location>
</feature>
<feature type="transmembrane region" description="Helical" evidence="1">
    <location>
        <begin position="117"/>
        <end position="139"/>
    </location>
</feature>
<organism evidence="2 3">
    <name type="scientific">Clostridium acidisoli DSM 12555</name>
    <dbReference type="NCBI Taxonomy" id="1121291"/>
    <lineage>
        <taxon>Bacteria</taxon>
        <taxon>Bacillati</taxon>
        <taxon>Bacillota</taxon>
        <taxon>Clostridia</taxon>
        <taxon>Eubacteriales</taxon>
        <taxon>Clostridiaceae</taxon>
        <taxon>Clostridium</taxon>
    </lineage>
</organism>
<dbReference type="EMBL" id="FWXH01000006">
    <property type="protein sequence ID" value="SMC24149.1"/>
    <property type="molecule type" value="Genomic_DNA"/>
</dbReference>
<evidence type="ECO:0000313" key="3">
    <source>
        <dbReference type="Proteomes" id="UP000192468"/>
    </source>
</evidence>
<evidence type="ECO:0000313" key="2">
    <source>
        <dbReference type="EMBL" id="SMC24149.1"/>
    </source>
</evidence>
<keyword evidence="3" id="KW-1185">Reference proteome</keyword>
<feature type="transmembrane region" description="Helical" evidence="1">
    <location>
        <begin position="159"/>
        <end position="179"/>
    </location>
</feature>
<dbReference type="STRING" id="1121291.SAMN02745134_02096"/>
<dbReference type="AlphaFoldDB" id="A0A1W1XJK0"/>
<evidence type="ECO:0000256" key="1">
    <source>
        <dbReference type="SAM" id="Phobius"/>
    </source>
</evidence>
<feature type="transmembrane region" description="Helical" evidence="1">
    <location>
        <begin position="38"/>
        <end position="63"/>
    </location>
</feature>
<keyword evidence="1" id="KW-0812">Transmembrane</keyword>
<gene>
    <name evidence="2" type="ORF">SAMN02745134_02096</name>
</gene>
<dbReference type="Proteomes" id="UP000192468">
    <property type="component" value="Unassembled WGS sequence"/>
</dbReference>
<keyword evidence="1" id="KW-0472">Membrane</keyword>
<keyword evidence="1" id="KW-1133">Transmembrane helix</keyword>
<accession>A0A1W1XJK0</accession>